<dbReference type="Gene3D" id="3.40.640.10">
    <property type="entry name" value="Type I PLP-dependent aspartate aminotransferase-like (Major domain)"/>
    <property type="match status" value="1"/>
</dbReference>
<evidence type="ECO:0000256" key="7">
    <source>
        <dbReference type="ARBA" id="ARBA00022605"/>
    </source>
</evidence>
<sequence>MFDINQLIRPHLRDLKPYSSARDEFSGDAKIFLDANENPLGSAGDTTLNRYPDPYQRKVKEKVSELTDVPAKNIFLGNGSDEPIDLLVRAFCRPAQDSILIMPPTYGMYEVSAGIHDTGIVRVPLRPDFTPDVEAVKVATTPETKLLFICTPNNPTGNDFGTAEVERLVREFPGIAVVDEAYVDFCGRESWTSRLSEFPNLVVLRTFSKAWGMAGLRLGMAFASEEIIEILNKIKPPYNINELAQIEALKALENGEKMKAMVAEIIEERSFLEEEFGKLSLVEHVFPSDSNFILAKVDKADAVYDYLVNAGIVVRNRSRVRLCEGSLRVTVGTREENLALIGALKNI</sequence>
<dbReference type="KEGG" id="fax:FUAX_08210"/>
<dbReference type="NCBIfam" id="TIGR01141">
    <property type="entry name" value="hisC"/>
    <property type="match status" value="1"/>
</dbReference>
<evidence type="ECO:0000256" key="5">
    <source>
        <dbReference type="ARBA" id="ARBA00011738"/>
    </source>
</evidence>
<evidence type="ECO:0000256" key="4">
    <source>
        <dbReference type="ARBA" id="ARBA00007970"/>
    </source>
</evidence>
<evidence type="ECO:0000256" key="3">
    <source>
        <dbReference type="ARBA" id="ARBA00005189"/>
    </source>
</evidence>
<dbReference type="CDD" id="cd00609">
    <property type="entry name" value="AAT_like"/>
    <property type="match status" value="1"/>
</dbReference>
<dbReference type="GO" id="GO:0030170">
    <property type="term" value="F:pyridoxal phosphate binding"/>
    <property type="evidence" value="ECO:0007669"/>
    <property type="project" value="InterPro"/>
</dbReference>
<dbReference type="Pfam" id="PF00155">
    <property type="entry name" value="Aminotran_1_2"/>
    <property type="match status" value="1"/>
</dbReference>
<name>A0AAU9D1S1_9BACT</name>
<accession>A0AAU9D1S1</accession>
<comment type="subunit">
    <text evidence="5 12">Homodimer.</text>
</comment>
<comment type="pathway">
    <text evidence="3">Lipid metabolism.</text>
</comment>
<keyword evidence="9 12" id="KW-0663">Pyridoxal phosphate</keyword>
<evidence type="ECO:0000259" key="13">
    <source>
        <dbReference type="Pfam" id="PF00155"/>
    </source>
</evidence>
<dbReference type="InterPro" id="IPR015421">
    <property type="entry name" value="PyrdxlP-dep_Trfase_major"/>
</dbReference>
<dbReference type="InterPro" id="IPR001917">
    <property type="entry name" value="Aminotrans_II_pyridoxalP_BS"/>
</dbReference>
<comment type="cofactor">
    <cofactor evidence="1 12">
        <name>pyridoxal 5'-phosphate</name>
        <dbReference type="ChEBI" id="CHEBI:597326"/>
    </cofactor>
</comment>
<evidence type="ECO:0000256" key="2">
    <source>
        <dbReference type="ARBA" id="ARBA00005011"/>
    </source>
</evidence>
<dbReference type="EMBL" id="AP025314">
    <property type="protein sequence ID" value="BDD08389.1"/>
    <property type="molecule type" value="Genomic_DNA"/>
</dbReference>
<feature type="modified residue" description="N6-(pyridoxal phosphate)lysine" evidence="12">
    <location>
        <position position="209"/>
    </location>
</feature>
<keyword evidence="6 12" id="KW-0032">Aminotransferase</keyword>
<comment type="catalytic activity">
    <reaction evidence="11 12">
        <text>L-histidinol phosphate + 2-oxoglutarate = 3-(imidazol-4-yl)-2-oxopropyl phosphate + L-glutamate</text>
        <dbReference type="Rhea" id="RHEA:23744"/>
        <dbReference type="ChEBI" id="CHEBI:16810"/>
        <dbReference type="ChEBI" id="CHEBI:29985"/>
        <dbReference type="ChEBI" id="CHEBI:57766"/>
        <dbReference type="ChEBI" id="CHEBI:57980"/>
        <dbReference type="EC" id="2.6.1.9"/>
    </reaction>
</comment>
<dbReference type="PANTHER" id="PTHR42885:SF2">
    <property type="entry name" value="HISTIDINOL-PHOSPHATE AMINOTRANSFERASE"/>
    <property type="match status" value="1"/>
</dbReference>
<evidence type="ECO:0000313" key="15">
    <source>
        <dbReference type="Proteomes" id="UP001348817"/>
    </source>
</evidence>
<protein>
    <recommendedName>
        <fullName evidence="12">Histidinol-phosphate aminotransferase</fullName>
        <ecNumber evidence="12">2.6.1.9</ecNumber>
    </recommendedName>
    <alternativeName>
        <fullName evidence="12">Imidazole acetol-phosphate transaminase</fullName>
    </alternativeName>
</protein>
<evidence type="ECO:0000256" key="12">
    <source>
        <dbReference type="HAMAP-Rule" id="MF_01023"/>
    </source>
</evidence>
<dbReference type="InterPro" id="IPR015424">
    <property type="entry name" value="PyrdxlP-dep_Trfase"/>
</dbReference>
<keyword evidence="10 12" id="KW-0368">Histidine biosynthesis</keyword>
<keyword evidence="7 12" id="KW-0028">Amino-acid biosynthesis</keyword>
<keyword evidence="15" id="KW-1185">Reference proteome</keyword>
<evidence type="ECO:0000256" key="11">
    <source>
        <dbReference type="ARBA" id="ARBA00047481"/>
    </source>
</evidence>
<evidence type="ECO:0000256" key="6">
    <source>
        <dbReference type="ARBA" id="ARBA00022576"/>
    </source>
</evidence>
<dbReference type="AlphaFoldDB" id="A0AAU9D1S1"/>
<dbReference type="GO" id="GO:0000105">
    <property type="term" value="P:L-histidine biosynthetic process"/>
    <property type="evidence" value="ECO:0007669"/>
    <property type="project" value="UniProtKB-UniRule"/>
</dbReference>
<comment type="similarity">
    <text evidence="4 12">Belongs to the class-II pyridoxal-phosphate-dependent aminotransferase family. Histidinol-phosphate aminotransferase subfamily.</text>
</comment>
<keyword evidence="8 12" id="KW-0808">Transferase</keyword>
<comment type="pathway">
    <text evidence="2 12">Amino-acid biosynthesis; L-histidine biosynthesis; L-histidine from 5-phospho-alpha-D-ribose 1-diphosphate: step 7/9.</text>
</comment>
<feature type="domain" description="Aminotransferase class I/classII large" evidence="13">
    <location>
        <begin position="45"/>
        <end position="343"/>
    </location>
</feature>
<dbReference type="EC" id="2.6.1.9" evidence="12"/>
<evidence type="ECO:0000256" key="8">
    <source>
        <dbReference type="ARBA" id="ARBA00022679"/>
    </source>
</evidence>
<dbReference type="Gene3D" id="3.90.1150.10">
    <property type="entry name" value="Aspartate Aminotransferase, domain 1"/>
    <property type="match status" value="1"/>
</dbReference>
<evidence type="ECO:0000256" key="9">
    <source>
        <dbReference type="ARBA" id="ARBA00022898"/>
    </source>
</evidence>
<dbReference type="InterPro" id="IPR015422">
    <property type="entry name" value="PyrdxlP-dep_Trfase_small"/>
</dbReference>
<evidence type="ECO:0000256" key="1">
    <source>
        <dbReference type="ARBA" id="ARBA00001933"/>
    </source>
</evidence>
<dbReference type="SUPFAM" id="SSF53383">
    <property type="entry name" value="PLP-dependent transferases"/>
    <property type="match status" value="1"/>
</dbReference>
<dbReference type="Proteomes" id="UP001348817">
    <property type="component" value="Chromosome"/>
</dbReference>
<dbReference type="InterPro" id="IPR004839">
    <property type="entry name" value="Aminotransferase_I/II_large"/>
</dbReference>
<dbReference type="PROSITE" id="PS00599">
    <property type="entry name" value="AA_TRANSFER_CLASS_2"/>
    <property type="match status" value="1"/>
</dbReference>
<dbReference type="HAMAP" id="MF_01023">
    <property type="entry name" value="HisC_aminotrans_2"/>
    <property type="match status" value="1"/>
</dbReference>
<reference evidence="14 15" key="1">
    <citation type="submission" date="2021-12" db="EMBL/GenBank/DDBJ databases">
        <title>Genome sequencing of bacteria with rrn-lacking chromosome and rrn-plasmid.</title>
        <authorList>
            <person name="Anda M."/>
            <person name="Iwasaki W."/>
        </authorList>
    </citation>
    <scope>NUCLEOTIDE SEQUENCE [LARGE SCALE GENOMIC DNA]</scope>
    <source>
        <strain evidence="14 15">DSM 100852</strain>
    </source>
</reference>
<dbReference type="GO" id="GO:0004400">
    <property type="term" value="F:histidinol-phosphate transaminase activity"/>
    <property type="evidence" value="ECO:0007669"/>
    <property type="project" value="UniProtKB-UniRule"/>
</dbReference>
<organism evidence="14 15">
    <name type="scientific">Fulvitalea axinellae</name>
    <dbReference type="NCBI Taxonomy" id="1182444"/>
    <lineage>
        <taxon>Bacteria</taxon>
        <taxon>Pseudomonadati</taxon>
        <taxon>Bacteroidota</taxon>
        <taxon>Cytophagia</taxon>
        <taxon>Cytophagales</taxon>
        <taxon>Persicobacteraceae</taxon>
        <taxon>Fulvitalea</taxon>
    </lineage>
</organism>
<dbReference type="InterPro" id="IPR005861">
    <property type="entry name" value="HisP_aminotrans"/>
</dbReference>
<proteinExistence type="inferred from homology"/>
<dbReference type="RefSeq" id="WP_338393653.1">
    <property type="nucleotide sequence ID" value="NZ_AP025314.1"/>
</dbReference>
<gene>
    <name evidence="14" type="primary">hisC_1</name>
    <name evidence="12" type="synonym">hisC</name>
    <name evidence="14" type="ORF">FUAX_08210</name>
</gene>
<evidence type="ECO:0000313" key="14">
    <source>
        <dbReference type="EMBL" id="BDD08389.1"/>
    </source>
</evidence>
<dbReference type="PANTHER" id="PTHR42885">
    <property type="entry name" value="HISTIDINOL-PHOSPHATE AMINOTRANSFERASE-RELATED"/>
    <property type="match status" value="1"/>
</dbReference>
<evidence type="ECO:0000256" key="10">
    <source>
        <dbReference type="ARBA" id="ARBA00023102"/>
    </source>
</evidence>